<sequence>MNKLFVRTLAKKVIEFLIYGPGYKAPEYAYVRVTPKPTNKDIYEDTLRW</sequence>
<accession>A0A1V4IMW3</accession>
<proteinExistence type="predicted"/>
<dbReference type="RefSeq" id="WP_169896798.1">
    <property type="nucleotide sequence ID" value="NZ_MZGT01000036.1"/>
</dbReference>
<reference evidence="1 2" key="1">
    <citation type="submission" date="2017-03" db="EMBL/GenBank/DDBJ databases">
        <title>Genome sequence of Clostridium chromiireducens DSM 23318.</title>
        <authorList>
            <person name="Poehlein A."/>
            <person name="Daniel R."/>
        </authorList>
    </citation>
    <scope>NUCLEOTIDE SEQUENCE [LARGE SCALE GENOMIC DNA]</scope>
    <source>
        <strain evidence="1 2">DSM 23318</strain>
    </source>
</reference>
<comment type="caution">
    <text evidence="1">The sequence shown here is derived from an EMBL/GenBank/DDBJ whole genome shotgun (WGS) entry which is preliminary data.</text>
</comment>
<organism evidence="1 2">
    <name type="scientific">Clostridium chromiireducens</name>
    <dbReference type="NCBI Taxonomy" id="225345"/>
    <lineage>
        <taxon>Bacteria</taxon>
        <taxon>Bacillati</taxon>
        <taxon>Bacillota</taxon>
        <taxon>Clostridia</taxon>
        <taxon>Eubacteriales</taxon>
        <taxon>Clostridiaceae</taxon>
        <taxon>Clostridium</taxon>
    </lineage>
</organism>
<protein>
    <submittedName>
        <fullName evidence="1">Uncharacterized protein</fullName>
    </submittedName>
</protein>
<dbReference type="AlphaFoldDB" id="A0A1V4IMW3"/>
<name>A0A1V4IMW3_9CLOT</name>
<evidence type="ECO:0000313" key="2">
    <source>
        <dbReference type="Proteomes" id="UP000191056"/>
    </source>
</evidence>
<dbReference type="Proteomes" id="UP000191056">
    <property type="component" value="Unassembled WGS sequence"/>
</dbReference>
<gene>
    <name evidence="1" type="ORF">CLCHR_27970</name>
</gene>
<evidence type="ECO:0000313" key="1">
    <source>
        <dbReference type="EMBL" id="OPJ60827.1"/>
    </source>
</evidence>
<dbReference type="EMBL" id="MZGT01000036">
    <property type="protein sequence ID" value="OPJ60827.1"/>
    <property type="molecule type" value="Genomic_DNA"/>
</dbReference>
<keyword evidence="2" id="KW-1185">Reference proteome</keyword>